<dbReference type="RefSeq" id="WP_272225862.1">
    <property type="nucleotide sequence ID" value="NZ_JAQONE010000027.1"/>
</dbReference>
<dbReference type="AlphaFoldDB" id="A0AAJ1HTZ3"/>
<name>A0AAJ1HTZ3_LIMMU</name>
<gene>
    <name evidence="2" type="ORF">PO250_10380</name>
</gene>
<keyword evidence="1" id="KW-1133">Transmembrane helix</keyword>
<organism evidence="2 3">
    <name type="scientific">Limosilactobacillus mucosae</name>
    <name type="common">Lactobacillus mucosae</name>
    <dbReference type="NCBI Taxonomy" id="97478"/>
    <lineage>
        <taxon>Bacteria</taxon>
        <taxon>Bacillati</taxon>
        <taxon>Bacillota</taxon>
        <taxon>Bacilli</taxon>
        <taxon>Lactobacillales</taxon>
        <taxon>Lactobacillaceae</taxon>
        <taxon>Limosilactobacillus</taxon>
    </lineage>
</organism>
<evidence type="ECO:0000256" key="1">
    <source>
        <dbReference type="SAM" id="Phobius"/>
    </source>
</evidence>
<evidence type="ECO:0000313" key="2">
    <source>
        <dbReference type="EMBL" id="MDC2830678.1"/>
    </source>
</evidence>
<evidence type="ECO:0000313" key="3">
    <source>
        <dbReference type="Proteomes" id="UP001220670"/>
    </source>
</evidence>
<reference evidence="2" key="1">
    <citation type="submission" date="2023-01" db="EMBL/GenBank/DDBJ databases">
        <title>Genome analysis of 13 Lactobacillus isolated from gut of wild boar.</title>
        <authorList>
            <person name="Papp P."/>
            <person name="Libisch B."/>
            <person name="Nagy T."/>
            <person name="Olasz F."/>
        </authorList>
    </citation>
    <scope>NUCLEOTIDE SEQUENCE</scope>
    <source>
        <strain evidence="2">F146</strain>
    </source>
</reference>
<protein>
    <recommendedName>
        <fullName evidence="4">Capsular polysaccharide biosynthesis protein CpsC</fullName>
    </recommendedName>
</protein>
<dbReference type="EMBL" id="JAQONE010000027">
    <property type="protein sequence ID" value="MDC2830678.1"/>
    <property type="molecule type" value="Genomic_DNA"/>
</dbReference>
<accession>A0AAJ1HTZ3</accession>
<feature type="transmembrane region" description="Helical" evidence="1">
    <location>
        <begin position="177"/>
        <end position="196"/>
    </location>
</feature>
<keyword evidence="1" id="KW-0812">Transmembrane</keyword>
<sequence length="203" mass="22529">MNNKSYSMKDISLIVMKNIVLIVILGIIGGGVFFVYAKHKETTLYTAERSLIISHGKDDDKQVKTDLMMVPTYADIVEGKQVADQAYKNLSKKDQRKYSKKEFEEDITADSEPNSLVINVKATSANPIESLKLVNNTVQAAKGELPKIQPGLGRVYAYTKATKEDVRVQKHSSVKKYTLVGVALGLLVGMIIAFLISTKKYLL</sequence>
<feature type="transmembrane region" description="Helical" evidence="1">
    <location>
        <begin position="12"/>
        <end position="36"/>
    </location>
</feature>
<evidence type="ECO:0008006" key="4">
    <source>
        <dbReference type="Google" id="ProtNLM"/>
    </source>
</evidence>
<dbReference type="Proteomes" id="UP001220670">
    <property type="component" value="Unassembled WGS sequence"/>
</dbReference>
<comment type="caution">
    <text evidence="2">The sequence shown here is derived from an EMBL/GenBank/DDBJ whole genome shotgun (WGS) entry which is preliminary data.</text>
</comment>
<proteinExistence type="predicted"/>
<keyword evidence="1" id="KW-0472">Membrane</keyword>